<protein>
    <submittedName>
        <fullName evidence="1">Uncharacterized protein</fullName>
    </submittedName>
</protein>
<sequence>MSVYSQMNSNSRLSFLSISSLLFSSLHSIADLSSRNTSSFFAPSLAFFHPTECLFAFCNETSSGQRLVSCGISLRGSDDLAANLFPSDSLPTSSPHQHHLASAGKYLDSFHAIYILSNNCLTDISFIMSDSSIRETIEFDDSTPSLTEHVDDATDVGNDHTPSPGDDDDDSFGEDFDNADSTSPSTSEDEANESLPAESDSRTLADDNHGSPSPKTSRLSQLFTNFADEFLDIVEEDAQEAVIAAARAQNTDLGKMVKQHDHEIGNLMGEFYDHVSSHEKTSKAESENVRGEMKSLKRSIDKRDQSHIAFQNDVSDRFASLEQSVVDRILFLEKITSSRMTRLEKNINARFASLEQSMNDRFAELEERID</sequence>
<name>A0ACC0QGH1_9HYPO</name>
<evidence type="ECO:0000313" key="2">
    <source>
        <dbReference type="Proteomes" id="UP001065298"/>
    </source>
</evidence>
<dbReference type="Proteomes" id="UP001065298">
    <property type="component" value="Chromosome 11"/>
</dbReference>
<organism evidence="1 2">
    <name type="scientific">Fusarium keratoplasticum</name>
    <dbReference type="NCBI Taxonomy" id="1328300"/>
    <lineage>
        <taxon>Eukaryota</taxon>
        <taxon>Fungi</taxon>
        <taxon>Dikarya</taxon>
        <taxon>Ascomycota</taxon>
        <taxon>Pezizomycotina</taxon>
        <taxon>Sordariomycetes</taxon>
        <taxon>Hypocreomycetidae</taxon>
        <taxon>Hypocreales</taxon>
        <taxon>Nectriaceae</taxon>
        <taxon>Fusarium</taxon>
        <taxon>Fusarium solani species complex</taxon>
    </lineage>
</organism>
<comment type="caution">
    <text evidence="1">The sequence shown here is derived from an EMBL/GenBank/DDBJ whole genome shotgun (WGS) entry which is preliminary data.</text>
</comment>
<evidence type="ECO:0000313" key="1">
    <source>
        <dbReference type="EMBL" id="KAI8652831.1"/>
    </source>
</evidence>
<gene>
    <name evidence="1" type="ORF">NCS57_01348700</name>
</gene>
<keyword evidence="2" id="KW-1185">Reference proteome</keyword>
<reference evidence="1" key="1">
    <citation type="submission" date="2022-06" db="EMBL/GenBank/DDBJ databases">
        <title>Fusarium solani species complex genomes reveal bases of compartmentalisation and animal pathogenesis.</title>
        <authorList>
            <person name="Tsai I.J."/>
        </authorList>
    </citation>
    <scope>NUCLEOTIDE SEQUENCE</scope>
    <source>
        <strain evidence="1">Fu6.1</strain>
    </source>
</reference>
<proteinExistence type="predicted"/>
<accession>A0ACC0QGH1</accession>
<dbReference type="EMBL" id="CM046513">
    <property type="protein sequence ID" value="KAI8652831.1"/>
    <property type="molecule type" value="Genomic_DNA"/>
</dbReference>